<dbReference type="InterPro" id="IPR016776">
    <property type="entry name" value="ApeP-like_dehydratase"/>
</dbReference>
<dbReference type="EMBL" id="JAGKTC010000003">
    <property type="protein sequence ID" value="MBP3985363.1"/>
    <property type="molecule type" value="Genomic_DNA"/>
</dbReference>
<dbReference type="RefSeq" id="WP_210537231.1">
    <property type="nucleotide sequence ID" value="NZ_JAGKTC010000003.1"/>
</dbReference>
<dbReference type="SUPFAM" id="SSF54637">
    <property type="entry name" value="Thioesterase/thiol ester dehydrase-isomerase"/>
    <property type="match status" value="1"/>
</dbReference>
<dbReference type="InterPro" id="IPR029069">
    <property type="entry name" value="HotDog_dom_sf"/>
</dbReference>
<evidence type="ECO:0000313" key="1">
    <source>
        <dbReference type="EMBL" id="MBP3985363.1"/>
    </source>
</evidence>
<evidence type="ECO:0008006" key="3">
    <source>
        <dbReference type="Google" id="ProtNLM"/>
    </source>
</evidence>
<protein>
    <recommendedName>
        <fullName evidence="3">3-hydroxylacyl-ACP dehydratase</fullName>
    </recommendedName>
</protein>
<dbReference type="AlphaFoldDB" id="A0A940X7C6"/>
<reference evidence="1" key="2">
    <citation type="submission" date="2021-03" db="EMBL/GenBank/DDBJ databases">
        <authorList>
            <person name="Cao W."/>
        </authorList>
    </citation>
    <scope>NUCLEOTIDE SEQUENCE</scope>
    <source>
        <strain evidence="1">110414</strain>
    </source>
</reference>
<proteinExistence type="predicted"/>
<reference evidence="1" key="1">
    <citation type="journal article" date="2016" name="Int. J. Syst. Evol. Microbiol.">
        <title>Pseudoxanthomonas helianthi sp. nov., isolated from roots of Jerusalem artichoke (Helianthus tuberosus).</title>
        <authorList>
            <person name="Kittiwongwattana C."/>
            <person name="Thawai C."/>
        </authorList>
    </citation>
    <scope>NUCLEOTIDE SEQUENCE</scope>
    <source>
        <strain evidence="1">110414</strain>
    </source>
</reference>
<keyword evidence="2" id="KW-1185">Reference proteome</keyword>
<gene>
    <name evidence="1" type="ORF">J5837_13195</name>
</gene>
<dbReference type="Proteomes" id="UP000673447">
    <property type="component" value="Unassembled WGS sequence"/>
</dbReference>
<sequence length="157" mass="16949">MEKRIEPIERVVPHRGTLLLIDRVLDWDAESILVELRVPDESIFHDAEGVPGWVGLEYMAQAIAAWAGCKARAGGGAPTIGFLLGTRRYECARTHFRSGSLLQVEARCELLGDNGLGMFACRIVEGGETLATANVSVFEPGDAAAYLETGTMGNTQT</sequence>
<evidence type="ECO:0000313" key="2">
    <source>
        <dbReference type="Proteomes" id="UP000673447"/>
    </source>
</evidence>
<organism evidence="1 2">
    <name type="scientific">Pseudoxanthomonas helianthi</name>
    <dbReference type="NCBI Taxonomy" id="1453541"/>
    <lineage>
        <taxon>Bacteria</taxon>
        <taxon>Pseudomonadati</taxon>
        <taxon>Pseudomonadota</taxon>
        <taxon>Gammaproteobacteria</taxon>
        <taxon>Lysobacterales</taxon>
        <taxon>Lysobacteraceae</taxon>
        <taxon>Pseudoxanthomonas</taxon>
    </lineage>
</organism>
<dbReference type="PIRSF" id="PIRSF020565">
    <property type="entry name" value="3Ho_Ac_ACP_DH_prd"/>
    <property type="match status" value="1"/>
</dbReference>
<dbReference type="Pfam" id="PF22817">
    <property type="entry name" value="ApeP-like"/>
    <property type="match status" value="1"/>
</dbReference>
<name>A0A940X7C6_9GAMM</name>
<dbReference type="Gene3D" id="3.10.129.10">
    <property type="entry name" value="Hotdog Thioesterase"/>
    <property type="match status" value="1"/>
</dbReference>
<accession>A0A940X7C6</accession>
<comment type="caution">
    <text evidence="1">The sequence shown here is derived from an EMBL/GenBank/DDBJ whole genome shotgun (WGS) entry which is preliminary data.</text>
</comment>